<dbReference type="EMBL" id="JBHSQK010000013">
    <property type="protein sequence ID" value="MFC5948258.1"/>
    <property type="molecule type" value="Genomic_DNA"/>
</dbReference>
<name>A0ABW1I632_9PSEU</name>
<organism evidence="1 2">
    <name type="scientific">Pseudonocardia lutea</name>
    <dbReference type="NCBI Taxonomy" id="2172015"/>
    <lineage>
        <taxon>Bacteria</taxon>
        <taxon>Bacillati</taxon>
        <taxon>Actinomycetota</taxon>
        <taxon>Actinomycetes</taxon>
        <taxon>Pseudonocardiales</taxon>
        <taxon>Pseudonocardiaceae</taxon>
        <taxon>Pseudonocardia</taxon>
    </lineage>
</organism>
<accession>A0ABW1I632</accession>
<comment type="caution">
    <text evidence="1">The sequence shown here is derived from an EMBL/GenBank/DDBJ whole genome shotgun (WGS) entry which is preliminary data.</text>
</comment>
<dbReference type="RefSeq" id="WP_379565319.1">
    <property type="nucleotide sequence ID" value="NZ_JBHSQK010000013.1"/>
</dbReference>
<evidence type="ECO:0000313" key="2">
    <source>
        <dbReference type="Proteomes" id="UP001596119"/>
    </source>
</evidence>
<keyword evidence="2" id="KW-1185">Reference proteome</keyword>
<evidence type="ECO:0000313" key="1">
    <source>
        <dbReference type="EMBL" id="MFC5948258.1"/>
    </source>
</evidence>
<dbReference type="Proteomes" id="UP001596119">
    <property type="component" value="Unassembled WGS sequence"/>
</dbReference>
<reference evidence="2" key="1">
    <citation type="journal article" date="2019" name="Int. J. Syst. Evol. Microbiol.">
        <title>The Global Catalogue of Microorganisms (GCM) 10K type strain sequencing project: providing services to taxonomists for standard genome sequencing and annotation.</title>
        <authorList>
            <consortium name="The Broad Institute Genomics Platform"/>
            <consortium name="The Broad Institute Genome Sequencing Center for Infectious Disease"/>
            <person name="Wu L."/>
            <person name="Ma J."/>
        </authorList>
    </citation>
    <scope>NUCLEOTIDE SEQUENCE [LARGE SCALE GENOMIC DNA]</scope>
    <source>
        <strain evidence="2">CGMCC 4.7397</strain>
    </source>
</reference>
<proteinExistence type="predicted"/>
<protein>
    <submittedName>
        <fullName evidence="1">Uncharacterized protein</fullName>
    </submittedName>
</protein>
<sequence length="81" mass="8538">MSVPADQQAARRARVAAVRAQARRCAAGLRAGEALYPAGEWAAREREALNALRALTAFLHLHPNDPVAQAIASELADPAAP</sequence>
<gene>
    <name evidence="1" type="ORF">ACFQH9_08215</name>
</gene>